<gene>
    <name evidence="9" type="ORF">HND93_06490</name>
</gene>
<keyword evidence="6 7" id="KW-0472">Membrane</keyword>
<reference evidence="9 10" key="1">
    <citation type="submission" date="2020-05" db="EMBL/GenBank/DDBJ databases">
        <title>Azospirillum oleiclasticum sp. nov, a nitrogen-fixing and heavy crude oil-emulsifying bacterium isolated from the crude oil of Yumen Oilfield.</title>
        <authorList>
            <person name="Wu D."/>
            <person name="Cai M."/>
            <person name="Zhang X."/>
        </authorList>
    </citation>
    <scope>NUCLEOTIDE SEQUENCE [LARGE SCALE GENOMIC DNA]</scope>
    <source>
        <strain evidence="9 10">ROY-1-1-2</strain>
    </source>
</reference>
<feature type="transmembrane region" description="Helical" evidence="7">
    <location>
        <begin position="135"/>
        <end position="155"/>
    </location>
</feature>
<evidence type="ECO:0000256" key="6">
    <source>
        <dbReference type="ARBA" id="ARBA00023136"/>
    </source>
</evidence>
<feature type="domain" description="Major facilitator superfamily (MFS) profile" evidence="8">
    <location>
        <begin position="7"/>
        <end position="385"/>
    </location>
</feature>
<feature type="transmembrane region" description="Helical" evidence="7">
    <location>
        <begin position="274"/>
        <end position="292"/>
    </location>
</feature>
<comment type="caution">
    <text evidence="9">The sequence shown here is derived from an EMBL/GenBank/DDBJ whole genome shotgun (WGS) entry which is preliminary data.</text>
</comment>
<feature type="transmembrane region" description="Helical" evidence="7">
    <location>
        <begin position="46"/>
        <end position="65"/>
    </location>
</feature>
<protein>
    <submittedName>
        <fullName evidence="9">MFS transporter</fullName>
    </submittedName>
</protein>
<feature type="transmembrane region" description="Helical" evidence="7">
    <location>
        <begin position="332"/>
        <end position="353"/>
    </location>
</feature>
<feature type="transmembrane region" description="Helical" evidence="7">
    <location>
        <begin position="161"/>
        <end position="179"/>
    </location>
</feature>
<evidence type="ECO:0000256" key="4">
    <source>
        <dbReference type="ARBA" id="ARBA00022692"/>
    </source>
</evidence>
<evidence type="ECO:0000313" key="9">
    <source>
        <dbReference type="EMBL" id="NYZ19353.1"/>
    </source>
</evidence>
<dbReference type="Pfam" id="PF07690">
    <property type="entry name" value="MFS_1"/>
    <property type="match status" value="1"/>
</dbReference>
<dbReference type="Proteomes" id="UP000584642">
    <property type="component" value="Unassembled WGS sequence"/>
</dbReference>
<dbReference type="InterPro" id="IPR020846">
    <property type="entry name" value="MFS_dom"/>
</dbReference>
<dbReference type="PANTHER" id="PTHR23517:SF2">
    <property type="entry name" value="MULTIDRUG RESISTANCE PROTEIN MDTH"/>
    <property type="match status" value="1"/>
</dbReference>
<evidence type="ECO:0000256" key="1">
    <source>
        <dbReference type="ARBA" id="ARBA00004651"/>
    </source>
</evidence>
<evidence type="ECO:0000256" key="3">
    <source>
        <dbReference type="ARBA" id="ARBA00022475"/>
    </source>
</evidence>
<organism evidence="9 10">
    <name type="scientific">Azospirillum oleiclasticum</name>
    <dbReference type="NCBI Taxonomy" id="2735135"/>
    <lineage>
        <taxon>Bacteria</taxon>
        <taxon>Pseudomonadati</taxon>
        <taxon>Pseudomonadota</taxon>
        <taxon>Alphaproteobacteria</taxon>
        <taxon>Rhodospirillales</taxon>
        <taxon>Azospirillaceae</taxon>
        <taxon>Azospirillum</taxon>
    </lineage>
</organism>
<keyword evidence="4 7" id="KW-0812">Transmembrane</keyword>
<evidence type="ECO:0000256" key="2">
    <source>
        <dbReference type="ARBA" id="ARBA00022448"/>
    </source>
</evidence>
<dbReference type="InterPro" id="IPR011701">
    <property type="entry name" value="MFS"/>
</dbReference>
<feature type="transmembrane region" description="Helical" evidence="7">
    <location>
        <begin position="72"/>
        <end position="91"/>
    </location>
</feature>
<feature type="transmembrane region" description="Helical" evidence="7">
    <location>
        <begin position="298"/>
        <end position="320"/>
    </location>
</feature>
<dbReference type="InterPro" id="IPR050171">
    <property type="entry name" value="MFS_Transporters"/>
</dbReference>
<dbReference type="RefSeq" id="WP_180281101.1">
    <property type="nucleotide sequence ID" value="NZ_JABFDB010000002.1"/>
</dbReference>
<accession>A0ABX2T860</accession>
<evidence type="ECO:0000256" key="5">
    <source>
        <dbReference type="ARBA" id="ARBA00022989"/>
    </source>
</evidence>
<keyword evidence="2" id="KW-0813">Transport</keyword>
<proteinExistence type="predicted"/>
<sequence>MNRPATVITYVNIGHFIDHYAMLVFAAAVVLMGPAFGMGYGELLPYATPGFIAFGAGALVMGWLGDRWSRRHMMAVFFLGIGASLVGAGFVQTPLQLGVALFFIGLFAAIYHPVGTAMLVSYAERVGHEVGRNGVWGNFGVALSALLTGGFSQYLGWRAAFILPGVVTIAIGIAFVGAVKHEVRQGHKTAKATARVPASAMPKVILALALAIVASSTTFNAVTVSLPKLFAERLSGLATDPALLGLITAAVYVCGAATQVTIGSFLDRHSLRSLFLPMALLYTPTLLLASVLHGAGLILAAVGIVVAMFGMVTVNDAMIGRFTADEWRSRAFALRYFIGFTGAGASVALVAWLHGAGGFALMLQALAVLCLLMLVAAAILPTEERVPEAAAQPAE</sequence>
<evidence type="ECO:0000259" key="8">
    <source>
        <dbReference type="PROSITE" id="PS50850"/>
    </source>
</evidence>
<dbReference type="EMBL" id="JABFDB010000002">
    <property type="protein sequence ID" value="NYZ19353.1"/>
    <property type="molecule type" value="Genomic_DNA"/>
</dbReference>
<dbReference type="Gene3D" id="1.20.1250.20">
    <property type="entry name" value="MFS general substrate transporter like domains"/>
    <property type="match status" value="2"/>
</dbReference>
<dbReference type="SUPFAM" id="SSF103473">
    <property type="entry name" value="MFS general substrate transporter"/>
    <property type="match status" value="1"/>
</dbReference>
<feature type="transmembrane region" description="Helical" evidence="7">
    <location>
        <begin position="242"/>
        <end position="262"/>
    </location>
</feature>
<feature type="transmembrane region" description="Helical" evidence="7">
    <location>
        <begin position="20"/>
        <end position="40"/>
    </location>
</feature>
<keyword evidence="10" id="KW-1185">Reference proteome</keyword>
<evidence type="ECO:0000313" key="10">
    <source>
        <dbReference type="Proteomes" id="UP000584642"/>
    </source>
</evidence>
<name>A0ABX2T860_9PROT</name>
<feature type="transmembrane region" description="Helical" evidence="7">
    <location>
        <begin position="200"/>
        <end position="222"/>
    </location>
</feature>
<evidence type="ECO:0000256" key="7">
    <source>
        <dbReference type="SAM" id="Phobius"/>
    </source>
</evidence>
<dbReference type="PROSITE" id="PS50850">
    <property type="entry name" value="MFS"/>
    <property type="match status" value="1"/>
</dbReference>
<dbReference type="PANTHER" id="PTHR23517">
    <property type="entry name" value="RESISTANCE PROTEIN MDTM, PUTATIVE-RELATED-RELATED"/>
    <property type="match status" value="1"/>
</dbReference>
<dbReference type="InterPro" id="IPR036259">
    <property type="entry name" value="MFS_trans_sf"/>
</dbReference>
<keyword evidence="5 7" id="KW-1133">Transmembrane helix</keyword>
<feature type="transmembrane region" description="Helical" evidence="7">
    <location>
        <begin position="97"/>
        <end position="123"/>
    </location>
</feature>
<keyword evidence="3" id="KW-1003">Cell membrane</keyword>
<comment type="subcellular location">
    <subcellularLocation>
        <location evidence="1">Cell membrane</location>
        <topology evidence="1">Multi-pass membrane protein</topology>
    </subcellularLocation>
</comment>
<feature type="transmembrane region" description="Helical" evidence="7">
    <location>
        <begin position="359"/>
        <end position="380"/>
    </location>
</feature>